<gene>
    <name evidence="1" type="ORF">MPLDJ20_70051</name>
</gene>
<sequence length="58" mass="6696">MFPAQQRTTSFRRALGITPDQACAWRTEMIESYETETLSPRPLDLQARSRSHQICVRG</sequence>
<dbReference type="Proteomes" id="UP000046373">
    <property type="component" value="Unassembled WGS sequence"/>
</dbReference>
<protein>
    <submittedName>
        <fullName evidence="1">Uncharacterized protein</fullName>
    </submittedName>
</protein>
<name>A0A090FTQ3_MESPL</name>
<accession>A0A090FTQ3</accession>
<evidence type="ECO:0000313" key="1">
    <source>
        <dbReference type="EMBL" id="CDX45108.1"/>
    </source>
</evidence>
<dbReference type="AlphaFoldDB" id="A0A090FTQ3"/>
<evidence type="ECO:0000313" key="2">
    <source>
        <dbReference type="Proteomes" id="UP000046373"/>
    </source>
</evidence>
<proteinExistence type="predicted"/>
<organism evidence="1 2">
    <name type="scientific">Mesorhizobium plurifarium</name>
    <dbReference type="NCBI Taxonomy" id="69974"/>
    <lineage>
        <taxon>Bacteria</taxon>
        <taxon>Pseudomonadati</taxon>
        <taxon>Pseudomonadota</taxon>
        <taxon>Alphaproteobacteria</taxon>
        <taxon>Hyphomicrobiales</taxon>
        <taxon>Phyllobacteriaceae</taxon>
        <taxon>Mesorhizobium</taxon>
    </lineage>
</organism>
<dbReference type="EMBL" id="CCNB01000044">
    <property type="protein sequence ID" value="CDX45108.1"/>
    <property type="molecule type" value="Genomic_DNA"/>
</dbReference>
<reference evidence="1 2" key="1">
    <citation type="submission" date="2014-08" db="EMBL/GenBank/DDBJ databases">
        <authorList>
            <person name="Moulin Lionel"/>
        </authorList>
    </citation>
    <scope>NUCLEOTIDE SEQUENCE [LARGE SCALE GENOMIC DNA]</scope>
</reference>